<evidence type="ECO:0000256" key="3">
    <source>
        <dbReference type="ARBA" id="ARBA00023015"/>
    </source>
</evidence>
<feature type="domain" description="Transcriptional coactivator p15 (PC4) C-terminal" evidence="8">
    <location>
        <begin position="48"/>
        <end position="98"/>
    </location>
</feature>
<dbReference type="EMBL" id="DF977535">
    <property type="protein sequence ID" value="GAP92843.1"/>
    <property type="molecule type" value="Genomic_DNA"/>
</dbReference>
<dbReference type="PANTHER" id="PTHR13215">
    <property type="entry name" value="RNA POLYMERASE II TRANSCRIPTIONAL COACTIVATOR"/>
    <property type="match status" value="1"/>
</dbReference>
<sequence length="160" mass="17343">MGRLSKKRQVEEDEASSDGEAVKPSKKTKTKTAAEADPGKDDEGNSFWALSATRRMVVQDFKGKTYINIREYYDNKGELKPGKKGIMLTLEQYNALVAAIPAANAELASKGHQVTSISASNTASVSAPESSTKSPADSKKKKKKKMNIEATSDEEDAELD</sequence>
<keyword evidence="6" id="KW-0539">Nucleus</keyword>
<evidence type="ECO:0000256" key="1">
    <source>
        <dbReference type="ARBA" id="ARBA00004123"/>
    </source>
</evidence>
<dbReference type="GO" id="GO:0003713">
    <property type="term" value="F:transcription coactivator activity"/>
    <property type="evidence" value="ECO:0007669"/>
    <property type="project" value="InterPro"/>
</dbReference>
<keyword evidence="3" id="KW-0805">Transcription regulation</keyword>
<dbReference type="STRING" id="77044.A0A1W2TW09"/>
<dbReference type="OMA" id="NPFWELS"/>
<protein>
    <submittedName>
        <fullName evidence="9">Putative transcriptional Coactivator p15 family protein</fullName>
    </submittedName>
</protein>
<organism evidence="9">
    <name type="scientific">Rosellinia necatrix</name>
    <name type="common">White root-rot fungus</name>
    <dbReference type="NCBI Taxonomy" id="77044"/>
    <lineage>
        <taxon>Eukaryota</taxon>
        <taxon>Fungi</taxon>
        <taxon>Dikarya</taxon>
        <taxon>Ascomycota</taxon>
        <taxon>Pezizomycotina</taxon>
        <taxon>Sordariomycetes</taxon>
        <taxon>Xylariomycetidae</taxon>
        <taxon>Xylariales</taxon>
        <taxon>Xylariaceae</taxon>
        <taxon>Rosellinia</taxon>
    </lineage>
</organism>
<evidence type="ECO:0000259" key="8">
    <source>
        <dbReference type="Pfam" id="PF02229"/>
    </source>
</evidence>
<dbReference type="Proteomes" id="UP000054516">
    <property type="component" value="Unassembled WGS sequence"/>
</dbReference>
<feature type="compositionally biased region" description="Polar residues" evidence="7">
    <location>
        <begin position="117"/>
        <end position="135"/>
    </location>
</feature>
<feature type="compositionally biased region" description="Basic and acidic residues" evidence="7">
    <location>
        <begin position="32"/>
        <end position="43"/>
    </location>
</feature>
<dbReference type="Gene3D" id="2.30.31.10">
    <property type="entry name" value="Transcriptional Coactivator Pc4, Chain A"/>
    <property type="match status" value="1"/>
</dbReference>
<dbReference type="AlphaFoldDB" id="A0A1W2TW09"/>
<evidence type="ECO:0000256" key="6">
    <source>
        <dbReference type="ARBA" id="ARBA00023242"/>
    </source>
</evidence>
<proteinExistence type="inferred from homology"/>
<evidence type="ECO:0000256" key="4">
    <source>
        <dbReference type="ARBA" id="ARBA00023125"/>
    </source>
</evidence>
<dbReference type="GO" id="GO:0060261">
    <property type="term" value="P:positive regulation of transcription initiation by RNA polymerase II"/>
    <property type="evidence" value="ECO:0007669"/>
    <property type="project" value="InterPro"/>
</dbReference>
<keyword evidence="10" id="KW-1185">Reference proteome</keyword>
<feature type="region of interest" description="Disordered" evidence="7">
    <location>
        <begin position="1"/>
        <end position="46"/>
    </location>
</feature>
<comment type="subcellular location">
    <subcellularLocation>
        <location evidence="1">Nucleus</location>
    </subcellularLocation>
</comment>
<dbReference type="InterPro" id="IPR003173">
    <property type="entry name" value="PC4_C"/>
</dbReference>
<keyword evidence="4" id="KW-0238">DNA-binding</keyword>
<feature type="region of interest" description="Disordered" evidence="7">
    <location>
        <begin position="117"/>
        <end position="160"/>
    </location>
</feature>
<feature type="compositionally biased region" description="Acidic residues" evidence="7">
    <location>
        <begin position="151"/>
        <end position="160"/>
    </location>
</feature>
<gene>
    <name evidence="9" type="ORF">SAMD00023353_9000010</name>
</gene>
<evidence type="ECO:0000256" key="7">
    <source>
        <dbReference type="SAM" id="MobiDB-lite"/>
    </source>
</evidence>
<accession>A0A1W2TW09</accession>
<evidence type="ECO:0000313" key="9">
    <source>
        <dbReference type="EMBL" id="GAP92843.1"/>
    </source>
</evidence>
<evidence type="ECO:0000256" key="5">
    <source>
        <dbReference type="ARBA" id="ARBA00023163"/>
    </source>
</evidence>
<name>A0A1W2TW09_ROSNE</name>
<dbReference type="GO" id="GO:0003677">
    <property type="term" value="F:DNA binding"/>
    <property type="evidence" value="ECO:0007669"/>
    <property type="project" value="UniProtKB-KW"/>
</dbReference>
<dbReference type="InterPro" id="IPR045125">
    <property type="entry name" value="Sub1/Tcp4-like"/>
</dbReference>
<keyword evidence="5" id="KW-0804">Transcription</keyword>
<dbReference type="Pfam" id="PF02229">
    <property type="entry name" value="PC4"/>
    <property type="match status" value="1"/>
</dbReference>
<dbReference type="InterPro" id="IPR009044">
    <property type="entry name" value="ssDNA-bd_transcriptional_reg"/>
</dbReference>
<comment type="similarity">
    <text evidence="2">Belongs to the transcriptional coactivator PC4 family.</text>
</comment>
<reference evidence="9" key="1">
    <citation type="submission" date="2016-03" db="EMBL/GenBank/DDBJ databases">
        <title>Draft genome sequence of Rosellinia necatrix.</title>
        <authorList>
            <person name="Kanematsu S."/>
        </authorList>
    </citation>
    <scope>NUCLEOTIDE SEQUENCE [LARGE SCALE GENOMIC DNA]</scope>
    <source>
        <strain evidence="9">W97</strain>
    </source>
</reference>
<evidence type="ECO:0000256" key="2">
    <source>
        <dbReference type="ARBA" id="ARBA00009001"/>
    </source>
</evidence>
<dbReference type="OrthoDB" id="2505440at2759"/>
<evidence type="ECO:0000313" key="10">
    <source>
        <dbReference type="Proteomes" id="UP000054516"/>
    </source>
</evidence>
<dbReference type="SUPFAM" id="SSF54447">
    <property type="entry name" value="ssDNA-binding transcriptional regulator domain"/>
    <property type="match status" value="1"/>
</dbReference>
<dbReference type="GO" id="GO:0005634">
    <property type="term" value="C:nucleus"/>
    <property type="evidence" value="ECO:0007669"/>
    <property type="project" value="UniProtKB-SubCell"/>
</dbReference>